<dbReference type="PANTHER" id="PTHR33154">
    <property type="entry name" value="TRANSCRIPTIONAL REGULATOR, ARSR FAMILY"/>
    <property type="match status" value="1"/>
</dbReference>
<evidence type="ECO:0000256" key="3">
    <source>
        <dbReference type="ARBA" id="ARBA00023163"/>
    </source>
</evidence>
<dbReference type="PANTHER" id="PTHR33154:SF33">
    <property type="entry name" value="TRANSCRIPTIONAL REPRESSOR SDPR"/>
    <property type="match status" value="1"/>
</dbReference>
<dbReference type="InterPro" id="IPR001845">
    <property type="entry name" value="HTH_ArsR_DNA-bd_dom"/>
</dbReference>
<evidence type="ECO:0000259" key="5">
    <source>
        <dbReference type="PROSITE" id="PS50987"/>
    </source>
</evidence>
<dbReference type="AlphaFoldDB" id="Q2T531"/>
<evidence type="ECO:0000256" key="1">
    <source>
        <dbReference type="ARBA" id="ARBA00023015"/>
    </source>
</evidence>
<dbReference type="Gene3D" id="1.10.10.10">
    <property type="entry name" value="Winged helix-like DNA-binding domain superfamily/Winged helix DNA-binding domain"/>
    <property type="match status" value="1"/>
</dbReference>
<proteinExistence type="predicted"/>
<name>Q2T531_BURTA</name>
<dbReference type="EMBL" id="CP000085">
    <property type="protein sequence ID" value="ABC34596.1"/>
    <property type="molecule type" value="Genomic_DNA"/>
</dbReference>
<evidence type="ECO:0000256" key="2">
    <source>
        <dbReference type="ARBA" id="ARBA00023125"/>
    </source>
</evidence>
<keyword evidence="2" id="KW-0238">DNA-binding</keyword>
<dbReference type="KEGG" id="bte:BTH_II1522"/>
<dbReference type="InterPro" id="IPR036388">
    <property type="entry name" value="WH-like_DNA-bd_sf"/>
</dbReference>
<evidence type="ECO:0000313" key="6">
    <source>
        <dbReference type="EMBL" id="ABC34596.1"/>
    </source>
</evidence>
<dbReference type="GO" id="GO:0003700">
    <property type="term" value="F:DNA-binding transcription factor activity"/>
    <property type="evidence" value="ECO:0007669"/>
    <property type="project" value="InterPro"/>
</dbReference>
<dbReference type="InterPro" id="IPR011991">
    <property type="entry name" value="ArsR-like_HTH"/>
</dbReference>
<feature type="region of interest" description="Disordered" evidence="4">
    <location>
        <begin position="1"/>
        <end position="32"/>
    </location>
</feature>
<dbReference type="Pfam" id="PF01022">
    <property type="entry name" value="HTH_5"/>
    <property type="match status" value="1"/>
</dbReference>
<keyword evidence="3" id="KW-0804">Transcription</keyword>
<dbReference type="PROSITE" id="PS50987">
    <property type="entry name" value="HTH_ARSR_2"/>
    <property type="match status" value="1"/>
</dbReference>
<sequence length="165" mass="17862">MRPRTFAGGEEAGARRPVALPSRKTLSHRLPDSITPSQQSVAAYIVIDRFKLRTSTIRGCTVSPMTFDADAIHKALASPVRRAILAWLKEPDKHFPASHAGPFPQGVCAGQIDALCGLSQSTVSAHLATLERAGLVTSTRVGQWAFFKRNDAVIQAFLDSLQRGL</sequence>
<dbReference type="InterPro" id="IPR036390">
    <property type="entry name" value="WH_DNA-bd_sf"/>
</dbReference>
<keyword evidence="1" id="KW-0805">Transcription regulation</keyword>
<reference evidence="6 7" key="1">
    <citation type="journal article" date="2005" name="BMC Genomics">
        <title>Bacterial genome adaptation to niches: divergence of the potential virulence genes in three Burkholderia species of different survival strategies.</title>
        <authorList>
            <person name="Kim H.S."/>
            <person name="Schell M.A."/>
            <person name="Yu Y."/>
            <person name="Ulrich R.L."/>
            <person name="Sarria S.H."/>
            <person name="Nierman W.C."/>
            <person name="DeShazer D."/>
        </authorList>
    </citation>
    <scope>NUCLEOTIDE SEQUENCE [LARGE SCALE GENOMIC DNA]</scope>
    <source>
        <strain evidence="7">ATCC 700388 / DSM 13276 / CCUG 48851 / CIP 106301 / E264</strain>
    </source>
</reference>
<dbReference type="SMART" id="SM00418">
    <property type="entry name" value="HTH_ARSR"/>
    <property type="match status" value="1"/>
</dbReference>
<feature type="domain" description="HTH arsR-type" evidence="5">
    <location>
        <begin position="61"/>
        <end position="165"/>
    </location>
</feature>
<dbReference type="HOGENOM" id="CLU_1607777_0_0_4"/>
<gene>
    <name evidence="6" type="ordered locus">BTH_II1522</name>
</gene>
<evidence type="ECO:0000256" key="4">
    <source>
        <dbReference type="SAM" id="MobiDB-lite"/>
    </source>
</evidence>
<dbReference type="Proteomes" id="UP000001930">
    <property type="component" value="Chromosome II"/>
</dbReference>
<dbReference type="CDD" id="cd00090">
    <property type="entry name" value="HTH_ARSR"/>
    <property type="match status" value="1"/>
</dbReference>
<dbReference type="InterPro" id="IPR051081">
    <property type="entry name" value="HTH_MetalResp_TranReg"/>
</dbReference>
<protein>
    <submittedName>
        <fullName evidence="6">Transcriptional regulator, ArsR family</fullName>
    </submittedName>
</protein>
<evidence type="ECO:0000313" key="7">
    <source>
        <dbReference type="Proteomes" id="UP000001930"/>
    </source>
</evidence>
<dbReference type="SUPFAM" id="SSF46785">
    <property type="entry name" value="Winged helix' DNA-binding domain"/>
    <property type="match status" value="1"/>
</dbReference>
<keyword evidence="7" id="KW-1185">Reference proteome</keyword>
<dbReference type="GO" id="GO:0003677">
    <property type="term" value="F:DNA binding"/>
    <property type="evidence" value="ECO:0007669"/>
    <property type="project" value="UniProtKB-KW"/>
</dbReference>
<organism evidence="6 7">
    <name type="scientific">Burkholderia thailandensis (strain ATCC 700388 / DSM 13276 / CCUG 48851 / CIP 106301 / E264)</name>
    <dbReference type="NCBI Taxonomy" id="271848"/>
    <lineage>
        <taxon>Bacteria</taxon>
        <taxon>Pseudomonadati</taxon>
        <taxon>Pseudomonadota</taxon>
        <taxon>Betaproteobacteria</taxon>
        <taxon>Burkholderiales</taxon>
        <taxon>Burkholderiaceae</taxon>
        <taxon>Burkholderia</taxon>
        <taxon>pseudomallei group</taxon>
    </lineage>
</organism>
<accession>Q2T531</accession>